<gene>
    <name evidence="2" type="ORF">SINV_07174</name>
</gene>
<reference evidence="2" key="1">
    <citation type="journal article" date="2011" name="Proc. Natl. Acad. Sci. U.S.A.">
        <title>The genome of the fire ant Solenopsis invicta.</title>
        <authorList>
            <person name="Wurm Y."/>
            <person name="Wang J."/>
            <person name="Riba-Grognuz O."/>
            <person name="Corona M."/>
            <person name="Nygaard S."/>
            <person name="Hunt B.G."/>
            <person name="Ingram K.K."/>
            <person name="Falquet L."/>
            <person name="Nipitwattanaphon M."/>
            <person name="Gotzek D."/>
            <person name="Dijkstra M.B."/>
            <person name="Oettler J."/>
            <person name="Comtesse F."/>
            <person name="Shih C.J."/>
            <person name="Wu W.J."/>
            <person name="Yang C.C."/>
            <person name="Thomas J."/>
            <person name="Beaudoing E."/>
            <person name="Pradervand S."/>
            <person name="Flegel V."/>
            <person name="Cook E.D."/>
            <person name="Fabbretti R."/>
            <person name="Stockinger H."/>
            <person name="Long L."/>
            <person name="Farmerie W.G."/>
            <person name="Oakey J."/>
            <person name="Boomsma J.J."/>
            <person name="Pamilo P."/>
            <person name="Yi S.V."/>
            <person name="Heinze J."/>
            <person name="Goodisman M.A."/>
            <person name="Farinelli L."/>
            <person name="Harshman K."/>
            <person name="Hulo N."/>
            <person name="Cerutti L."/>
            <person name="Xenarios I."/>
            <person name="Shoemaker D."/>
            <person name="Keller L."/>
        </authorList>
    </citation>
    <scope>NUCLEOTIDE SEQUENCE [LARGE SCALE GENOMIC DNA]</scope>
</reference>
<evidence type="ECO:0000256" key="1">
    <source>
        <dbReference type="SAM" id="MobiDB-lite"/>
    </source>
</evidence>
<dbReference type="EMBL" id="GL764841">
    <property type="protein sequence ID" value="EFZ17126.1"/>
    <property type="molecule type" value="Genomic_DNA"/>
</dbReference>
<organism>
    <name type="scientific">Solenopsis invicta</name>
    <name type="common">Red imported fire ant</name>
    <name type="synonym">Solenopsis wagneri</name>
    <dbReference type="NCBI Taxonomy" id="13686"/>
    <lineage>
        <taxon>Eukaryota</taxon>
        <taxon>Metazoa</taxon>
        <taxon>Ecdysozoa</taxon>
        <taxon>Arthropoda</taxon>
        <taxon>Hexapoda</taxon>
        <taxon>Insecta</taxon>
        <taxon>Pterygota</taxon>
        <taxon>Neoptera</taxon>
        <taxon>Endopterygota</taxon>
        <taxon>Hymenoptera</taxon>
        <taxon>Apocrita</taxon>
        <taxon>Aculeata</taxon>
        <taxon>Formicoidea</taxon>
        <taxon>Formicidae</taxon>
        <taxon>Myrmicinae</taxon>
        <taxon>Solenopsis</taxon>
    </lineage>
</organism>
<proteinExistence type="predicted"/>
<feature type="region of interest" description="Disordered" evidence="1">
    <location>
        <begin position="1"/>
        <end position="38"/>
    </location>
</feature>
<dbReference type="AlphaFoldDB" id="E9IQM5"/>
<feature type="non-terminal residue" evidence="2">
    <location>
        <position position="164"/>
    </location>
</feature>
<sequence>MKKATLVASRKDPDKINNPTNQKRQARIARDKKSEGGTTSVPNLSYVWNTIKTLKNQHKNREVEIERTIADLSPPWVEEVRNEKYEIAEYSTNELNNEFSMDEFFWAMHMIRRDSIPRLDNVDYLMLKKLSTNGNYYWIFITLYGMRNIYLQTGVNIRSILLTR</sequence>
<protein>
    <submittedName>
        <fullName evidence="2">Uncharacterized protein</fullName>
    </submittedName>
</protein>
<evidence type="ECO:0000313" key="2">
    <source>
        <dbReference type="EMBL" id="EFZ17126.1"/>
    </source>
</evidence>
<name>E9IQM5_SOLIN</name>
<accession>E9IQM5</accession>
<dbReference type="HOGENOM" id="CLU_1621103_0_0_1"/>